<gene>
    <name evidence="2" type="ORF">HSR121_0131</name>
</gene>
<dbReference type="NCBIfam" id="TIGR03753">
    <property type="entry name" value="blh_monoox"/>
    <property type="match status" value="1"/>
</dbReference>
<organism evidence="2 3">
    <name type="scientific">Halapricum desulfuricans</name>
    <dbReference type="NCBI Taxonomy" id="2841257"/>
    <lineage>
        <taxon>Archaea</taxon>
        <taxon>Methanobacteriati</taxon>
        <taxon>Methanobacteriota</taxon>
        <taxon>Stenosarchaea group</taxon>
        <taxon>Halobacteria</taxon>
        <taxon>Halobacteriales</taxon>
        <taxon>Haloarculaceae</taxon>
        <taxon>Halapricum</taxon>
    </lineage>
</organism>
<keyword evidence="1" id="KW-0479">Metal-binding</keyword>
<feature type="transmembrane region" description="Helical" evidence="1">
    <location>
        <begin position="195"/>
        <end position="214"/>
    </location>
</feature>
<feature type="transmembrane region" description="Helical" evidence="1">
    <location>
        <begin position="291"/>
        <end position="314"/>
    </location>
</feature>
<dbReference type="Proteomes" id="UP000663525">
    <property type="component" value="Chromosome"/>
</dbReference>
<evidence type="ECO:0000313" key="2">
    <source>
        <dbReference type="EMBL" id="QSG04492.1"/>
    </source>
</evidence>
<evidence type="ECO:0000256" key="1">
    <source>
        <dbReference type="HAMAP-Rule" id="MF_02093"/>
    </source>
</evidence>
<dbReference type="GO" id="GO:0016121">
    <property type="term" value="P:carotene catabolic process"/>
    <property type="evidence" value="ECO:0007669"/>
    <property type="project" value="UniProtKB-UniRule"/>
</dbReference>
<dbReference type="RefSeq" id="WP_229113959.1">
    <property type="nucleotide sequence ID" value="NZ_CP064787.1"/>
</dbReference>
<dbReference type="GO" id="GO:0003834">
    <property type="term" value="F:beta-carotene 15,15'-dioxygenase activity"/>
    <property type="evidence" value="ECO:0007669"/>
    <property type="project" value="UniProtKB-EC"/>
</dbReference>
<dbReference type="GO" id="GO:0010436">
    <property type="term" value="F:carotenoid dioxygenase activity"/>
    <property type="evidence" value="ECO:0007669"/>
    <property type="project" value="UniProtKB-UniRule"/>
</dbReference>
<comment type="catalytic activity">
    <reaction evidence="1">
        <text>all-trans-beta-carotene + O2 = 2 all-trans-retinal</text>
        <dbReference type="Rhea" id="RHEA:32887"/>
        <dbReference type="ChEBI" id="CHEBI:15379"/>
        <dbReference type="ChEBI" id="CHEBI:17579"/>
        <dbReference type="ChEBI" id="CHEBI:17898"/>
        <dbReference type="EC" id="1.13.11.63"/>
    </reaction>
</comment>
<dbReference type="Pfam" id="PF15461">
    <property type="entry name" value="BCD"/>
    <property type="match status" value="1"/>
</dbReference>
<dbReference type="GO" id="GO:0005506">
    <property type="term" value="F:iron ion binding"/>
    <property type="evidence" value="ECO:0007669"/>
    <property type="project" value="UniProtKB-UniRule"/>
</dbReference>
<proteinExistence type="inferred from homology"/>
<comment type="similarity">
    <text evidence="1">Belongs to the Brp/Blh beta-carotene diooxygenase family.</text>
</comment>
<feature type="transmembrane region" description="Helical" evidence="1">
    <location>
        <begin position="90"/>
        <end position="119"/>
    </location>
</feature>
<feature type="transmembrane region" description="Helical" evidence="1">
    <location>
        <begin position="53"/>
        <end position="70"/>
    </location>
</feature>
<sequence length="360" mass="38035">MSEHAHRLTVPKLVPEVPGGTTLAVSRVALLALTVAFAVATVAGFEPSLRAQAIVYIFGMVALNLPHGGFEHFNNLRRRTVTFQVRYLGLYLTAIAGFIALLFVAPIAGLTLAIGVAVAKGGYGDLHVMEVTFGADHLQSEFQRTLAALVRGGAVMAVPIFFFPDTFHTFSAMMVDMFEPGGLAPVSQYFDLTRWLVGGGFGALVVAHLALGYVRASGTGSYVADAAETLLLVGYFAVVPVVIAVGLYFPLWYSARQVARTTAIDAEPTGSTTGEGVLAILDSDDTRLVALGAWGVLIAGSVATFGLAALLWALAPQPLGGAGLPVGLVAFWSIFISIIALPHVVVGSWYDRDRGIWYVP</sequence>
<dbReference type="InterPro" id="IPR022270">
    <property type="entry name" value="Blh_diox"/>
</dbReference>
<reference evidence="2" key="1">
    <citation type="submission" date="2020-11" db="EMBL/GenBank/DDBJ databases">
        <title>Carbohydrate-dependent, anaerobic sulfur respiration: A novel catabolism in halophilic archaea.</title>
        <authorList>
            <person name="Sorokin D.Y."/>
            <person name="Messina E."/>
            <person name="Smedile F."/>
            <person name="La Cono V."/>
            <person name="Hallsworth J.E."/>
            <person name="Yakimov M.M."/>
        </authorList>
    </citation>
    <scope>NUCLEOTIDE SEQUENCE</scope>
    <source>
        <strain evidence="2">HSR12-1</strain>
    </source>
</reference>
<keyword evidence="1" id="KW-0812">Transmembrane</keyword>
<dbReference type="AlphaFoldDB" id="A0A897MV98"/>
<dbReference type="GO" id="GO:0005886">
    <property type="term" value="C:plasma membrane"/>
    <property type="evidence" value="ECO:0007669"/>
    <property type="project" value="UniProtKB-SubCell"/>
</dbReference>
<accession>A0A897MV98</accession>
<evidence type="ECO:0000313" key="3">
    <source>
        <dbReference type="Proteomes" id="UP000663525"/>
    </source>
</evidence>
<keyword evidence="1" id="KW-1003">Cell membrane</keyword>
<keyword evidence="1" id="KW-0408">Iron</keyword>
<keyword evidence="1" id="KW-0223">Dioxygenase</keyword>
<dbReference type="HAMAP" id="MF_02093">
    <property type="entry name" value="Beta_carotene_diox"/>
    <property type="match status" value="1"/>
</dbReference>
<feature type="transmembrane region" description="Helical" evidence="1">
    <location>
        <begin position="226"/>
        <end position="249"/>
    </location>
</feature>
<protein>
    <recommendedName>
        <fullName evidence="1">Probable beta-carotene 15,15'-dioxygenase</fullName>
        <ecNumber evidence="1">1.13.11.63</ecNumber>
    </recommendedName>
</protein>
<comment type="caution">
    <text evidence="1">Lacks conserved residue(s) required for the propagation of feature annotation.</text>
</comment>
<comment type="subcellular location">
    <subcellularLocation>
        <location evidence="1">Cell membrane</location>
        <topology evidence="1">Multi-pass membrane protein</topology>
    </subcellularLocation>
</comment>
<dbReference type="EC" id="1.13.11.63" evidence="1"/>
<feature type="transmembrane region" description="Helical" evidence="1">
    <location>
        <begin position="24"/>
        <end position="46"/>
    </location>
</feature>
<comment type="cofactor">
    <cofactor evidence="1">
        <name>Fe(2+)</name>
        <dbReference type="ChEBI" id="CHEBI:29033"/>
    </cofactor>
</comment>
<feature type="transmembrane region" description="Helical" evidence="1">
    <location>
        <begin position="326"/>
        <end position="350"/>
    </location>
</feature>
<keyword evidence="1" id="KW-0472">Membrane</keyword>
<keyword evidence="1" id="KW-1133">Transmembrane helix</keyword>
<dbReference type="EMBL" id="CP064787">
    <property type="protein sequence ID" value="QSG04492.1"/>
    <property type="molecule type" value="Genomic_DNA"/>
</dbReference>
<comment type="function">
    <text evidence="1">Catalyzes the cleavage of beta-carotene at its central double bond (15,15') to yield two molecules of all-trans-retinal.</text>
</comment>
<name>A0A897MV98_9EURY</name>
<keyword evidence="1" id="KW-0560">Oxidoreductase</keyword>
<dbReference type="GeneID" id="68853792"/>